<dbReference type="InterPro" id="IPR027417">
    <property type="entry name" value="P-loop_NTPase"/>
</dbReference>
<keyword evidence="5" id="KW-1185">Reference proteome</keyword>
<dbReference type="GO" id="GO:0003924">
    <property type="term" value="F:GTPase activity"/>
    <property type="evidence" value="ECO:0007669"/>
    <property type="project" value="InterPro"/>
</dbReference>
<dbReference type="PANTHER" id="PTHR23115">
    <property type="entry name" value="TRANSLATION FACTOR"/>
    <property type="match status" value="1"/>
</dbReference>
<sequence>MLLAVVDSGADTITYRRGKDKSASTFGDIFDELNAERKSGKRGDLGFELTKFNVILVDPEDLPKDATPGHPPADGVILVVSAAPEDADISNWRRARELAKHVRHLGIRQMSLAINKMDSVDWSEQSFHEAVKESRILLSLAGFAANRVASVPMSGFMGDNLVEATQNCPWYKGRRLTTKGHANHRPFIV</sequence>
<dbReference type="InterPro" id="IPR050100">
    <property type="entry name" value="TRAFAC_GTPase_members"/>
</dbReference>
<evidence type="ECO:0000259" key="3">
    <source>
        <dbReference type="Pfam" id="PF00009"/>
    </source>
</evidence>
<organism evidence="4 5">
    <name type="scientific">Hirsutella minnesotensis 3608</name>
    <dbReference type="NCBI Taxonomy" id="1043627"/>
    <lineage>
        <taxon>Eukaryota</taxon>
        <taxon>Fungi</taxon>
        <taxon>Dikarya</taxon>
        <taxon>Ascomycota</taxon>
        <taxon>Pezizomycotina</taxon>
        <taxon>Sordariomycetes</taxon>
        <taxon>Hypocreomycetidae</taxon>
        <taxon>Hypocreales</taxon>
        <taxon>Ophiocordycipitaceae</taxon>
        <taxon>Hirsutella</taxon>
    </lineage>
</organism>
<dbReference type="Proteomes" id="UP000054481">
    <property type="component" value="Unassembled WGS sequence"/>
</dbReference>
<evidence type="ECO:0000256" key="2">
    <source>
        <dbReference type="ARBA" id="ARBA00023134"/>
    </source>
</evidence>
<dbReference type="EMBL" id="KQ030528">
    <property type="protein sequence ID" value="KJZ74150.1"/>
    <property type="molecule type" value="Genomic_DNA"/>
</dbReference>
<feature type="domain" description="Tr-type G" evidence="3">
    <location>
        <begin position="42"/>
        <end position="162"/>
    </location>
</feature>
<accession>A0A0F7ZNQ3</accession>
<dbReference type="Pfam" id="PF00009">
    <property type="entry name" value="GTP_EFTU"/>
    <property type="match status" value="1"/>
</dbReference>
<protein>
    <recommendedName>
        <fullName evidence="3">Tr-type G domain-containing protein</fullName>
    </recommendedName>
</protein>
<evidence type="ECO:0000313" key="5">
    <source>
        <dbReference type="Proteomes" id="UP000054481"/>
    </source>
</evidence>
<dbReference type="GO" id="GO:0005525">
    <property type="term" value="F:GTP binding"/>
    <property type="evidence" value="ECO:0007669"/>
    <property type="project" value="UniProtKB-KW"/>
</dbReference>
<dbReference type="Gene3D" id="3.40.50.300">
    <property type="entry name" value="P-loop containing nucleotide triphosphate hydrolases"/>
    <property type="match status" value="1"/>
</dbReference>
<evidence type="ECO:0000313" key="4">
    <source>
        <dbReference type="EMBL" id="KJZ74150.1"/>
    </source>
</evidence>
<reference evidence="4 5" key="1">
    <citation type="journal article" date="2014" name="Genome Biol. Evol.">
        <title>Comparative genomics and transcriptomics analyses reveal divergent lifestyle features of nematode endoparasitic fungus Hirsutella minnesotensis.</title>
        <authorList>
            <person name="Lai Y."/>
            <person name="Liu K."/>
            <person name="Zhang X."/>
            <person name="Zhang X."/>
            <person name="Li K."/>
            <person name="Wang N."/>
            <person name="Shu C."/>
            <person name="Wu Y."/>
            <person name="Wang C."/>
            <person name="Bushley K.E."/>
            <person name="Xiang M."/>
            <person name="Liu X."/>
        </authorList>
    </citation>
    <scope>NUCLEOTIDE SEQUENCE [LARGE SCALE GENOMIC DNA]</scope>
    <source>
        <strain evidence="4 5">3608</strain>
    </source>
</reference>
<dbReference type="SUPFAM" id="SSF52540">
    <property type="entry name" value="P-loop containing nucleoside triphosphate hydrolases"/>
    <property type="match status" value="1"/>
</dbReference>
<keyword evidence="2" id="KW-0342">GTP-binding</keyword>
<dbReference type="InterPro" id="IPR000795">
    <property type="entry name" value="T_Tr_GTP-bd_dom"/>
</dbReference>
<proteinExistence type="predicted"/>
<evidence type="ECO:0000256" key="1">
    <source>
        <dbReference type="ARBA" id="ARBA00022741"/>
    </source>
</evidence>
<dbReference type="OrthoDB" id="342024at2759"/>
<gene>
    <name evidence="4" type="ORF">HIM_06381</name>
</gene>
<name>A0A0F7ZNQ3_9HYPO</name>
<dbReference type="AlphaFoldDB" id="A0A0F7ZNQ3"/>
<keyword evidence="1" id="KW-0547">Nucleotide-binding</keyword>